<dbReference type="Gene3D" id="1.10.4080.10">
    <property type="entry name" value="ADP-ribosylation/Crystallin J1"/>
    <property type="match status" value="1"/>
</dbReference>
<feature type="binding site" evidence="1">
    <location>
        <position position="284"/>
    </location>
    <ligand>
        <name>Mg(2+)</name>
        <dbReference type="ChEBI" id="CHEBI:18420"/>
        <label>1</label>
    </ligand>
</feature>
<comment type="cofactor">
    <cofactor evidence="1">
        <name>Mg(2+)</name>
        <dbReference type="ChEBI" id="CHEBI:18420"/>
    </cofactor>
    <text evidence="1">Binds 2 magnesium ions per subunit.</text>
</comment>
<dbReference type="KEGG" id="has:Halsa_0954"/>
<name>E4RM69_HALHG</name>
<evidence type="ECO:0000256" key="1">
    <source>
        <dbReference type="PIRSR" id="PIRSR605502-1"/>
    </source>
</evidence>
<dbReference type="GO" id="GO:0046872">
    <property type="term" value="F:metal ion binding"/>
    <property type="evidence" value="ECO:0007669"/>
    <property type="project" value="UniProtKB-KW"/>
</dbReference>
<dbReference type="InterPro" id="IPR036705">
    <property type="entry name" value="Ribosyl_crysJ1_sf"/>
</dbReference>
<organism evidence="2 3">
    <name type="scientific">Halanaerobium hydrogeniformans</name>
    <name type="common">Halanaerobium sp. (strain sapolanicus)</name>
    <dbReference type="NCBI Taxonomy" id="656519"/>
    <lineage>
        <taxon>Bacteria</taxon>
        <taxon>Bacillati</taxon>
        <taxon>Bacillota</taxon>
        <taxon>Clostridia</taxon>
        <taxon>Halanaerobiales</taxon>
        <taxon>Halanaerobiaceae</taxon>
        <taxon>Halanaerobium</taxon>
    </lineage>
</organism>
<reference evidence="2 3" key="1">
    <citation type="submission" date="2010-11" db="EMBL/GenBank/DDBJ databases">
        <title>Complete sequence of Halanaerobium sp. sapolanicus.</title>
        <authorList>
            <consortium name="US DOE Joint Genome Institute"/>
            <person name="Lucas S."/>
            <person name="Copeland A."/>
            <person name="Lapidus A."/>
            <person name="Cheng J.-F."/>
            <person name="Bruce D."/>
            <person name="Goodwin L."/>
            <person name="Pitluck S."/>
            <person name="Davenport K."/>
            <person name="Detter J.C."/>
            <person name="Han C."/>
            <person name="Tapia R."/>
            <person name="Land M."/>
            <person name="Hauser L."/>
            <person name="Jeffries C."/>
            <person name="Kyrpides N."/>
            <person name="Ivanova N."/>
            <person name="Mikhailova N."/>
            <person name="Begemann M.B."/>
            <person name="Mormile M.R."/>
            <person name="Wall J.D."/>
            <person name="Elias D.A."/>
            <person name="Woyke T."/>
        </authorList>
    </citation>
    <scope>NUCLEOTIDE SEQUENCE [LARGE SCALE GENOMIC DNA]</scope>
    <source>
        <strain evidence="3">sapolanicus</strain>
    </source>
</reference>
<dbReference type="Pfam" id="PF03747">
    <property type="entry name" value="ADP_ribosyl_GH"/>
    <property type="match status" value="1"/>
</dbReference>
<keyword evidence="1" id="KW-0460">Magnesium</keyword>
<feature type="binding site" evidence="1">
    <location>
        <position position="61"/>
    </location>
    <ligand>
        <name>Mg(2+)</name>
        <dbReference type="ChEBI" id="CHEBI:18420"/>
        <label>1</label>
    </ligand>
</feature>
<keyword evidence="1" id="KW-0479">Metal-binding</keyword>
<sequence length="332" mass="36919">MDIAKRAYGVLAGLALGDAVGMPFEMMNREQIKKIIKSDQLFYEIPEEHFLNRDLGRVEVTDDTILTLHLADYLIANQAELNRDEYFQSLANFIKSRQLIEKGVIGPSTGKTVTKILNNESFTKGERAGFSSGLPMKITPLGIIYSDTQGDKILAMLEEIAYYSHYTDTALSAAAGVAGFIAGALNARKYEEILEFSFKLMEKAEKIALKTFQPSTFKRCKFLLSYLDSYSSQEEALDFISQVMGTGINSYEVVPAAFAVFNLYLDQPQKAIKSSMALGGDTDTITAILASFIGAYHGVDIFEKQWLKLLYKVNDNLNLANTAQSLLKLRNT</sequence>
<dbReference type="STRING" id="656519.Halsa_0954"/>
<feature type="binding site" evidence="1">
    <location>
        <position position="63"/>
    </location>
    <ligand>
        <name>Mg(2+)</name>
        <dbReference type="ChEBI" id="CHEBI:18420"/>
        <label>1</label>
    </ligand>
</feature>
<dbReference type="AlphaFoldDB" id="E4RM69"/>
<dbReference type="InterPro" id="IPR050792">
    <property type="entry name" value="ADP-ribosylglycohydrolase"/>
</dbReference>
<dbReference type="EMBL" id="CP002304">
    <property type="protein sequence ID" value="ADQ14400.1"/>
    <property type="molecule type" value="Genomic_DNA"/>
</dbReference>
<protein>
    <submittedName>
        <fullName evidence="2">ADP-ribosylation/Crystallin J1</fullName>
    </submittedName>
</protein>
<dbReference type="RefSeq" id="WP_013405490.1">
    <property type="nucleotide sequence ID" value="NC_014654.1"/>
</dbReference>
<dbReference type="SUPFAM" id="SSF101478">
    <property type="entry name" value="ADP-ribosylglycohydrolase"/>
    <property type="match status" value="1"/>
</dbReference>
<feature type="binding site" evidence="1">
    <location>
        <position position="62"/>
    </location>
    <ligand>
        <name>Mg(2+)</name>
        <dbReference type="ChEBI" id="CHEBI:18420"/>
        <label>1</label>
    </ligand>
</feature>
<dbReference type="OrthoDB" id="9761704at2"/>
<dbReference type="PANTHER" id="PTHR16222">
    <property type="entry name" value="ADP-RIBOSYLGLYCOHYDROLASE"/>
    <property type="match status" value="1"/>
</dbReference>
<evidence type="ECO:0000313" key="2">
    <source>
        <dbReference type="EMBL" id="ADQ14400.1"/>
    </source>
</evidence>
<dbReference type="Proteomes" id="UP000007434">
    <property type="component" value="Chromosome"/>
</dbReference>
<dbReference type="InterPro" id="IPR005502">
    <property type="entry name" value="Ribosyl_crysJ1"/>
</dbReference>
<keyword evidence="3" id="KW-1185">Reference proteome</keyword>
<evidence type="ECO:0000313" key="3">
    <source>
        <dbReference type="Proteomes" id="UP000007434"/>
    </source>
</evidence>
<reference evidence="2 3" key="2">
    <citation type="journal article" date="2011" name="J. Bacteriol.">
        <title>Complete Genome Sequence of the Haloalkaliphilic, Hydrogen Producing Halanaerobium hydrogenoformans.</title>
        <authorList>
            <person name="Brown S.D."/>
            <person name="Begemann M.B."/>
            <person name="Mormile M.R."/>
            <person name="Wall J.D."/>
            <person name="Han C.S."/>
            <person name="Goodwin L.A."/>
            <person name="Pitluck S."/>
            <person name="Land M.L."/>
            <person name="Hauser L.J."/>
            <person name="Elias D.A."/>
        </authorList>
    </citation>
    <scope>NUCLEOTIDE SEQUENCE [LARGE SCALE GENOMIC DNA]</scope>
    <source>
        <strain evidence="3">sapolanicus</strain>
    </source>
</reference>
<feature type="binding site" evidence="1">
    <location>
        <position position="283"/>
    </location>
    <ligand>
        <name>Mg(2+)</name>
        <dbReference type="ChEBI" id="CHEBI:18420"/>
        <label>1</label>
    </ligand>
</feature>
<dbReference type="PANTHER" id="PTHR16222:SF12">
    <property type="entry name" value="ADP-RIBOSYLGLYCOHYDROLASE-RELATED"/>
    <property type="match status" value="1"/>
</dbReference>
<dbReference type="eggNOG" id="COG1397">
    <property type="taxonomic scope" value="Bacteria"/>
</dbReference>
<feature type="binding site" evidence="1">
    <location>
        <position position="281"/>
    </location>
    <ligand>
        <name>Mg(2+)</name>
        <dbReference type="ChEBI" id="CHEBI:18420"/>
        <label>1</label>
    </ligand>
</feature>
<dbReference type="HOGENOM" id="CLU_024566_3_0_9"/>
<gene>
    <name evidence="2" type="ordered locus">Halsa_0954</name>
</gene>
<proteinExistence type="predicted"/>
<accession>E4RM69</accession>